<protein>
    <submittedName>
        <fullName evidence="1">Uncharacterized protein</fullName>
    </submittedName>
</protein>
<comment type="caution">
    <text evidence="1">The sequence shown here is derived from an EMBL/GenBank/DDBJ whole genome shotgun (WGS) entry which is preliminary data.</text>
</comment>
<evidence type="ECO:0000313" key="1">
    <source>
        <dbReference type="EMBL" id="KAA6394070.1"/>
    </source>
</evidence>
<accession>A0A5J4WGC5</accession>
<evidence type="ECO:0000313" key="2">
    <source>
        <dbReference type="Proteomes" id="UP000324800"/>
    </source>
</evidence>
<dbReference type="Proteomes" id="UP000324800">
    <property type="component" value="Unassembled WGS sequence"/>
</dbReference>
<dbReference type="AlphaFoldDB" id="A0A5J4WGC5"/>
<name>A0A5J4WGC5_9EUKA</name>
<gene>
    <name evidence="1" type="ORF">EZS28_010403</name>
</gene>
<proteinExistence type="predicted"/>
<dbReference type="EMBL" id="SNRW01002053">
    <property type="protein sequence ID" value="KAA6394070.1"/>
    <property type="molecule type" value="Genomic_DNA"/>
</dbReference>
<reference evidence="1 2" key="1">
    <citation type="submission" date="2019-03" db="EMBL/GenBank/DDBJ databases">
        <title>Single cell metagenomics reveals metabolic interactions within the superorganism composed of flagellate Streblomastix strix and complex community of Bacteroidetes bacteria on its surface.</title>
        <authorList>
            <person name="Treitli S.C."/>
            <person name="Kolisko M."/>
            <person name="Husnik F."/>
            <person name="Keeling P."/>
            <person name="Hampl V."/>
        </authorList>
    </citation>
    <scope>NUCLEOTIDE SEQUENCE [LARGE SCALE GENOMIC DNA]</scope>
    <source>
        <strain evidence="1">ST1C</strain>
    </source>
</reference>
<sequence>MIMLEISKARFNPFNKSTKLQYKQSRGRDRVQRQLEERIICQFHQHQHICNSELLKYRYYPTHKRKINNRDNVKDQYLQNTREQMNLKRMTFWKKQYLEQQCHIYHHTKPTQKQHNEHGKIEDTIQQAITL</sequence>
<organism evidence="1 2">
    <name type="scientific">Streblomastix strix</name>
    <dbReference type="NCBI Taxonomy" id="222440"/>
    <lineage>
        <taxon>Eukaryota</taxon>
        <taxon>Metamonada</taxon>
        <taxon>Preaxostyla</taxon>
        <taxon>Oxymonadida</taxon>
        <taxon>Streblomastigidae</taxon>
        <taxon>Streblomastix</taxon>
    </lineage>
</organism>